<dbReference type="SUPFAM" id="SSF57850">
    <property type="entry name" value="RING/U-box"/>
    <property type="match status" value="1"/>
</dbReference>
<dbReference type="SMART" id="SM00184">
    <property type="entry name" value="RING"/>
    <property type="match status" value="1"/>
</dbReference>
<feature type="compositionally biased region" description="Pro residues" evidence="9">
    <location>
        <begin position="129"/>
        <end position="139"/>
    </location>
</feature>
<evidence type="ECO:0000256" key="1">
    <source>
        <dbReference type="ARBA" id="ARBA00000900"/>
    </source>
</evidence>
<keyword evidence="4" id="KW-0808">Transferase</keyword>
<accession>I0YN70</accession>
<organism evidence="11 12">
    <name type="scientific">Coccomyxa subellipsoidea (strain C-169)</name>
    <name type="common">Green microalga</name>
    <dbReference type="NCBI Taxonomy" id="574566"/>
    <lineage>
        <taxon>Eukaryota</taxon>
        <taxon>Viridiplantae</taxon>
        <taxon>Chlorophyta</taxon>
        <taxon>core chlorophytes</taxon>
        <taxon>Trebouxiophyceae</taxon>
        <taxon>Trebouxiophyceae incertae sedis</taxon>
        <taxon>Coccomyxaceae</taxon>
        <taxon>Coccomyxa</taxon>
        <taxon>Coccomyxa subellipsoidea</taxon>
    </lineage>
</organism>
<evidence type="ECO:0000256" key="5">
    <source>
        <dbReference type="ARBA" id="ARBA00022723"/>
    </source>
</evidence>
<evidence type="ECO:0000256" key="8">
    <source>
        <dbReference type="PROSITE-ProRule" id="PRU00175"/>
    </source>
</evidence>
<sequence>MDIDLSSLEAETRCSVCLGIVKSCRLVSGCMHRFCADCIEKWLRVASEPSCPQCRVQMQSRRDCKRDVRFDRLLKLLYTNLRSYEAQVYDPKAEVLQEARKTGHALATAAAAQRAKRAPAKQAKQRKPPAAPQRRPPAAPQAATGSQAATGGMHAATDGNSPYAVIAPSSNIPKVNPVVKGQQRSAQEADKLRSDSPSPAPGAAASAAVASRSEPPPPTAKQEKGGKRAASSARSSGQPKKQRTGQTPEPRHVSYPWDLIFDD</sequence>
<dbReference type="OrthoDB" id="337575at2759"/>
<dbReference type="PANTHER" id="PTHR46076">
    <property type="entry name" value="E3 UBIQUITIN-PROTEIN LIGASE RING1 / RING 2 FAMILY MEMBER"/>
    <property type="match status" value="1"/>
</dbReference>
<keyword evidence="5" id="KW-0479">Metal-binding</keyword>
<feature type="region of interest" description="Disordered" evidence="9">
    <location>
        <begin position="106"/>
        <end position="263"/>
    </location>
</feature>
<proteinExistence type="predicted"/>
<keyword evidence="7" id="KW-0862">Zinc</keyword>
<evidence type="ECO:0000256" key="2">
    <source>
        <dbReference type="ARBA" id="ARBA00004906"/>
    </source>
</evidence>
<dbReference type="GO" id="GO:0008270">
    <property type="term" value="F:zinc ion binding"/>
    <property type="evidence" value="ECO:0007669"/>
    <property type="project" value="UniProtKB-KW"/>
</dbReference>
<keyword evidence="6 8" id="KW-0863">Zinc-finger</keyword>
<comment type="pathway">
    <text evidence="2">Protein modification; protein ubiquitination.</text>
</comment>
<dbReference type="GO" id="GO:0031519">
    <property type="term" value="C:PcG protein complex"/>
    <property type="evidence" value="ECO:0007669"/>
    <property type="project" value="TreeGrafter"/>
</dbReference>
<protein>
    <recommendedName>
        <fullName evidence="3">RING-type E3 ubiquitin transferase</fullName>
        <ecNumber evidence="3">2.3.2.27</ecNumber>
    </recommendedName>
</protein>
<gene>
    <name evidence="11" type="ORF">COCSUDRAFT_58076</name>
</gene>
<dbReference type="Pfam" id="PF13923">
    <property type="entry name" value="zf-C3HC4_2"/>
    <property type="match status" value="1"/>
</dbReference>
<evidence type="ECO:0000256" key="7">
    <source>
        <dbReference type="ARBA" id="ARBA00022833"/>
    </source>
</evidence>
<dbReference type="EC" id="2.3.2.27" evidence="3"/>
<evidence type="ECO:0000256" key="6">
    <source>
        <dbReference type="ARBA" id="ARBA00022771"/>
    </source>
</evidence>
<evidence type="ECO:0000313" key="11">
    <source>
        <dbReference type="EMBL" id="EIE19839.1"/>
    </source>
</evidence>
<dbReference type="PANTHER" id="PTHR46076:SF3">
    <property type="entry name" value="E3 UBIQUITIN-PROTEIN LIGASE RING1"/>
    <property type="match status" value="1"/>
</dbReference>
<feature type="domain" description="RING-type" evidence="10">
    <location>
        <begin position="14"/>
        <end position="55"/>
    </location>
</feature>
<keyword evidence="12" id="KW-1185">Reference proteome</keyword>
<comment type="caution">
    <text evidence="11">The sequence shown here is derived from an EMBL/GenBank/DDBJ whole genome shotgun (WGS) entry which is preliminary data.</text>
</comment>
<evidence type="ECO:0000259" key="10">
    <source>
        <dbReference type="PROSITE" id="PS50089"/>
    </source>
</evidence>
<evidence type="ECO:0000256" key="3">
    <source>
        <dbReference type="ARBA" id="ARBA00012483"/>
    </source>
</evidence>
<feature type="compositionally biased region" description="Basic residues" evidence="9">
    <location>
        <begin position="114"/>
        <end position="127"/>
    </location>
</feature>
<dbReference type="KEGG" id="csl:COCSUDRAFT_58076"/>
<dbReference type="GO" id="GO:0061630">
    <property type="term" value="F:ubiquitin protein ligase activity"/>
    <property type="evidence" value="ECO:0007669"/>
    <property type="project" value="UniProtKB-EC"/>
</dbReference>
<feature type="compositionally biased region" description="Low complexity" evidence="9">
    <location>
        <begin position="228"/>
        <end position="237"/>
    </location>
</feature>
<comment type="catalytic activity">
    <reaction evidence="1">
        <text>S-ubiquitinyl-[E2 ubiquitin-conjugating enzyme]-L-cysteine + [acceptor protein]-L-lysine = [E2 ubiquitin-conjugating enzyme]-L-cysteine + N(6)-ubiquitinyl-[acceptor protein]-L-lysine.</text>
        <dbReference type="EC" id="2.3.2.27"/>
    </reaction>
</comment>
<evidence type="ECO:0000256" key="4">
    <source>
        <dbReference type="ARBA" id="ARBA00022679"/>
    </source>
</evidence>
<dbReference type="EMBL" id="AGSI01000017">
    <property type="protein sequence ID" value="EIE19839.1"/>
    <property type="molecule type" value="Genomic_DNA"/>
</dbReference>
<dbReference type="PROSITE" id="PS50089">
    <property type="entry name" value="ZF_RING_2"/>
    <property type="match status" value="1"/>
</dbReference>
<dbReference type="AlphaFoldDB" id="I0YN70"/>
<evidence type="ECO:0000313" key="12">
    <source>
        <dbReference type="Proteomes" id="UP000007264"/>
    </source>
</evidence>
<dbReference type="Proteomes" id="UP000007264">
    <property type="component" value="Unassembled WGS sequence"/>
</dbReference>
<dbReference type="GO" id="GO:0003682">
    <property type="term" value="F:chromatin binding"/>
    <property type="evidence" value="ECO:0007669"/>
    <property type="project" value="TreeGrafter"/>
</dbReference>
<dbReference type="PROSITE" id="PS00518">
    <property type="entry name" value="ZF_RING_1"/>
    <property type="match status" value="1"/>
</dbReference>
<dbReference type="InterPro" id="IPR013083">
    <property type="entry name" value="Znf_RING/FYVE/PHD"/>
</dbReference>
<dbReference type="InterPro" id="IPR001841">
    <property type="entry name" value="Znf_RING"/>
</dbReference>
<dbReference type="InterPro" id="IPR017907">
    <property type="entry name" value="Znf_RING_CS"/>
</dbReference>
<dbReference type="RefSeq" id="XP_005644383.1">
    <property type="nucleotide sequence ID" value="XM_005644326.1"/>
</dbReference>
<name>I0YN70_COCSC</name>
<feature type="compositionally biased region" description="Low complexity" evidence="9">
    <location>
        <begin position="195"/>
        <end position="213"/>
    </location>
</feature>
<feature type="compositionally biased region" description="Low complexity" evidence="9">
    <location>
        <begin position="140"/>
        <end position="152"/>
    </location>
</feature>
<evidence type="ECO:0000256" key="9">
    <source>
        <dbReference type="SAM" id="MobiDB-lite"/>
    </source>
</evidence>
<dbReference type="GeneID" id="17037812"/>
<dbReference type="InterPro" id="IPR043540">
    <property type="entry name" value="RING1/RING2"/>
</dbReference>
<dbReference type="GO" id="GO:0000151">
    <property type="term" value="C:ubiquitin ligase complex"/>
    <property type="evidence" value="ECO:0007669"/>
    <property type="project" value="InterPro"/>
</dbReference>
<dbReference type="eggNOG" id="KOG0311">
    <property type="taxonomic scope" value="Eukaryota"/>
</dbReference>
<reference evidence="11 12" key="1">
    <citation type="journal article" date="2012" name="Genome Biol.">
        <title>The genome of the polar eukaryotic microalga coccomyxa subellipsoidea reveals traits of cold adaptation.</title>
        <authorList>
            <person name="Blanc G."/>
            <person name="Agarkova I."/>
            <person name="Grimwood J."/>
            <person name="Kuo A."/>
            <person name="Brueggeman A."/>
            <person name="Dunigan D."/>
            <person name="Gurnon J."/>
            <person name="Ladunga I."/>
            <person name="Lindquist E."/>
            <person name="Lucas S."/>
            <person name="Pangilinan J."/>
            <person name="Proschold T."/>
            <person name="Salamov A."/>
            <person name="Schmutz J."/>
            <person name="Weeks D."/>
            <person name="Yamada T."/>
            <person name="Claverie J.M."/>
            <person name="Grigoriev I."/>
            <person name="Van Etten J."/>
            <person name="Lomsadze A."/>
            <person name="Borodovsky M."/>
        </authorList>
    </citation>
    <scope>NUCLEOTIDE SEQUENCE [LARGE SCALE GENOMIC DNA]</scope>
    <source>
        <strain evidence="11 12">C-169</strain>
    </source>
</reference>
<dbReference type="Gene3D" id="3.30.40.10">
    <property type="entry name" value="Zinc/RING finger domain, C3HC4 (zinc finger)"/>
    <property type="match status" value="1"/>
</dbReference>
<dbReference type="STRING" id="574566.I0YN70"/>